<proteinExistence type="inferred from homology"/>
<keyword evidence="2 9" id="KW-0813">Transport</keyword>
<comment type="subcellular location">
    <subcellularLocation>
        <location evidence="1 9">Cell inner membrane</location>
        <topology evidence="1 9">Multi-pass membrane protein</topology>
    </subcellularLocation>
</comment>
<dbReference type="OrthoDB" id="4964541at2"/>
<keyword evidence="6 9" id="KW-1133">Transmembrane helix</keyword>
<evidence type="ECO:0000256" key="8">
    <source>
        <dbReference type="ARBA" id="ARBA00038436"/>
    </source>
</evidence>
<organism evidence="11 12">
    <name type="scientific">Pseudooceanicola nitratireducens</name>
    <dbReference type="NCBI Taxonomy" id="517719"/>
    <lineage>
        <taxon>Bacteria</taxon>
        <taxon>Pseudomonadati</taxon>
        <taxon>Pseudomonadota</taxon>
        <taxon>Alphaproteobacteria</taxon>
        <taxon>Rhodobacterales</taxon>
        <taxon>Paracoccaceae</taxon>
        <taxon>Pseudooceanicola</taxon>
    </lineage>
</organism>
<protein>
    <recommendedName>
        <fullName evidence="9">TRAP transporter small permease protein</fullName>
    </recommendedName>
</protein>
<comment type="function">
    <text evidence="9">Part of the tripartite ATP-independent periplasmic (TRAP) transport system.</text>
</comment>
<evidence type="ECO:0000256" key="6">
    <source>
        <dbReference type="ARBA" id="ARBA00022989"/>
    </source>
</evidence>
<dbReference type="GO" id="GO:0022857">
    <property type="term" value="F:transmembrane transporter activity"/>
    <property type="evidence" value="ECO:0007669"/>
    <property type="project" value="UniProtKB-UniRule"/>
</dbReference>
<dbReference type="AlphaFoldDB" id="A0A1I1QJA6"/>
<gene>
    <name evidence="11" type="ORF">SAMN05421762_3513</name>
</gene>
<comment type="subunit">
    <text evidence="9">The complex comprises the extracytoplasmic solute receptor protein and the two transmembrane proteins.</text>
</comment>
<dbReference type="Pfam" id="PF04290">
    <property type="entry name" value="DctQ"/>
    <property type="match status" value="1"/>
</dbReference>
<name>A0A1I1QJA6_9RHOB</name>
<dbReference type="STRING" id="517719.SAMN05421762_3513"/>
<sequence>MARAETILVVLNRALVALVLAAVFSIVFVNVVGRYGFGQSFAWVEEAARHLMILGAFSGAGLALREGRLVAITTLQSAGSPAFGRALRWLAVLIMFVFMATMFWLGVEFVRFGWNKETMSTGMPRGVAYLSIPIGCGLFLLHLALFAARFVREDFEFLADANPEQTPKKTA</sequence>
<feature type="domain" description="Tripartite ATP-independent periplasmic transporters DctQ component" evidence="10">
    <location>
        <begin position="24"/>
        <end position="152"/>
    </location>
</feature>
<keyword evidence="12" id="KW-1185">Reference proteome</keyword>
<keyword evidence="7 9" id="KW-0472">Membrane</keyword>
<dbReference type="InterPro" id="IPR007387">
    <property type="entry name" value="TRAP_DctQ"/>
</dbReference>
<dbReference type="EMBL" id="FOLX01000003">
    <property type="protein sequence ID" value="SFD18190.1"/>
    <property type="molecule type" value="Genomic_DNA"/>
</dbReference>
<dbReference type="GO" id="GO:0015740">
    <property type="term" value="P:C4-dicarboxylate transport"/>
    <property type="evidence" value="ECO:0007669"/>
    <property type="project" value="TreeGrafter"/>
</dbReference>
<feature type="transmembrane region" description="Helical" evidence="9">
    <location>
        <begin position="7"/>
        <end position="27"/>
    </location>
</feature>
<keyword evidence="4 9" id="KW-0997">Cell inner membrane</keyword>
<dbReference type="RefSeq" id="WP_093454859.1">
    <property type="nucleotide sequence ID" value="NZ_FNZG01000006.1"/>
</dbReference>
<evidence type="ECO:0000256" key="7">
    <source>
        <dbReference type="ARBA" id="ARBA00023136"/>
    </source>
</evidence>
<evidence type="ECO:0000313" key="11">
    <source>
        <dbReference type="EMBL" id="SFD18190.1"/>
    </source>
</evidence>
<dbReference type="InterPro" id="IPR055348">
    <property type="entry name" value="DctQ"/>
</dbReference>
<feature type="transmembrane region" description="Helical" evidence="9">
    <location>
        <begin position="86"/>
        <end position="107"/>
    </location>
</feature>
<evidence type="ECO:0000259" key="10">
    <source>
        <dbReference type="Pfam" id="PF04290"/>
    </source>
</evidence>
<evidence type="ECO:0000256" key="9">
    <source>
        <dbReference type="RuleBase" id="RU369079"/>
    </source>
</evidence>
<evidence type="ECO:0000256" key="4">
    <source>
        <dbReference type="ARBA" id="ARBA00022519"/>
    </source>
</evidence>
<keyword evidence="3" id="KW-1003">Cell membrane</keyword>
<dbReference type="GO" id="GO:0005886">
    <property type="term" value="C:plasma membrane"/>
    <property type="evidence" value="ECO:0007669"/>
    <property type="project" value="UniProtKB-SubCell"/>
</dbReference>
<dbReference type="PANTHER" id="PTHR35011:SF2">
    <property type="entry name" value="2,3-DIKETO-L-GULONATE TRAP TRANSPORTER SMALL PERMEASE PROTEIN YIAM"/>
    <property type="match status" value="1"/>
</dbReference>
<comment type="caution">
    <text evidence="9">Lacks conserved residue(s) required for the propagation of feature annotation.</text>
</comment>
<keyword evidence="5 9" id="KW-0812">Transmembrane</keyword>
<dbReference type="PANTHER" id="PTHR35011">
    <property type="entry name" value="2,3-DIKETO-L-GULONATE TRAP TRANSPORTER SMALL PERMEASE PROTEIN YIAM"/>
    <property type="match status" value="1"/>
</dbReference>
<reference evidence="11 12" key="1">
    <citation type="submission" date="2016-10" db="EMBL/GenBank/DDBJ databases">
        <authorList>
            <person name="de Groot N.N."/>
        </authorList>
    </citation>
    <scope>NUCLEOTIDE SEQUENCE [LARGE SCALE GENOMIC DNA]</scope>
    <source>
        <strain evidence="11 12">DSM 29619</strain>
    </source>
</reference>
<evidence type="ECO:0000256" key="5">
    <source>
        <dbReference type="ARBA" id="ARBA00022692"/>
    </source>
</evidence>
<evidence type="ECO:0000256" key="3">
    <source>
        <dbReference type="ARBA" id="ARBA00022475"/>
    </source>
</evidence>
<comment type="similarity">
    <text evidence="8 9">Belongs to the TRAP transporter small permease family.</text>
</comment>
<evidence type="ECO:0000256" key="1">
    <source>
        <dbReference type="ARBA" id="ARBA00004429"/>
    </source>
</evidence>
<evidence type="ECO:0000313" key="12">
    <source>
        <dbReference type="Proteomes" id="UP000231644"/>
    </source>
</evidence>
<evidence type="ECO:0000256" key="2">
    <source>
        <dbReference type="ARBA" id="ARBA00022448"/>
    </source>
</evidence>
<dbReference type="Proteomes" id="UP000231644">
    <property type="component" value="Unassembled WGS sequence"/>
</dbReference>
<accession>A0A1I1QJA6</accession>
<feature type="transmembrane region" description="Helical" evidence="9">
    <location>
        <begin position="127"/>
        <end position="148"/>
    </location>
</feature>